<sequence length="330" mass="35270">MKVEIPQDIRDTAARLGDGAPYALSVIADRLTHDPDMGRPSGLPGILTVMVDGDLFEDCPDLAIGYVREPDRIRIRHLNRARNSESTESAADAGEPEDAPNPNPNRDSAPDPDPPTDIATDALTARQVADAWQRITGWLRRNAPDSYAALRAGAGPGAIAALESDLGIRIPVELSVLWLLTGGDDGADGQGSGCLPGNEALLTLDAVAAIHRRKTDAQAHQDTLDAHRPEDDRITVWKATWIPVVALGPADSTSGLYLDTATGHLGRWSRYNEPPGDDLDTLVTYLEEAADMLEAPALATRDRPGLVGGALVWLSAVDPAQEDRWQPLSG</sequence>
<evidence type="ECO:0000313" key="2">
    <source>
        <dbReference type="EMBL" id="GAA4040744.1"/>
    </source>
</evidence>
<protein>
    <recommendedName>
        <fullName evidence="4">Knr4/Smi1-like domain-containing protein</fullName>
    </recommendedName>
</protein>
<evidence type="ECO:0000313" key="3">
    <source>
        <dbReference type="Proteomes" id="UP001499984"/>
    </source>
</evidence>
<name>A0ABP7UDE0_9ACTN</name>
<reference evidence="3" key="1">
    <citation type="journal article" date="2019" name="Int. J. Syst. Evol. Microbiol.">
        <title>The Global Catalogue of Microorganisms (GCM) 10K type strain sequencing project: providing services to taxonomists for standard genome sequencing and annotation.</title>
        <authorList>
            <consortium name="The Broad Institute Genomics Platform"/>
            <consortium name="The Broad Institute Genome Sequencing Center for Infectious Disease"/>
            <person name="Wu L."/>
            <person name="Ma J."/>
        </authorList>
    </citation>
    <scope>NUCLEOTIDE SEQUENCE [LARGE SCALE GENOMIC DNA]</scope>
    <source>
        <strain evidence="3">JCM 16925</strain>
    </source>
</reference>
<gene>
    <name evidence="2" type="ORF">GCM10022233_06720</name>
</gene>
<proteinExistence type="predicted"/>
<keyword evidence="3" id="KW-1185">Reference proteome</keyword>
<dbReference type="Proteomes" id="UP001499984">
    <property type="component" value="Unassembled WGS sequence"/>
</dbReference>
<dbReference type="EMBL" id="BAAAZY010000003">
    <property type="protein sequence ID" value="GAA4040744.1"/>
    <property type="molecule type" value="Genomic_DNA"/>
</dbReference>
<organism evidence="2 3">
    <name type="scientific">Streptomyces shaanxiensis</name>
    <dbReference type="NCBI Taxonomy" id="653357"/>
    <lineage>
        <taxon>Bacteria</taxon>
        <taxon>Bacillati</taxon>
        <taxon>Actinomycetota</taxon>
        <taxon>Actinomycetes</taxon>
        <taxon>Kitasatosporales</taxon>
        <taxon>Streptomycetaceae</taxon>
        <taxon>Streptomyces</taxon>
    </lineage>
</organism>
<evidence type="ECO:0000256" key="1">
    <source>
        <dbReference type="SAM" id="MobiDB-lite"/>
    </source>
</evidence>
<evidence type="ECO:0008006" key="4">
    <source>
        <dbReference type="Google" id="ProtNLM"/>
    </source>
</evidence>
<accession>A0ABP7UDE0</accession>
<comment type="caution">
    <text evidence="2">The sequence shown here is derived from an EMBL/GenBank/DDBJ whole genome shotgun (WGS) entry which is preliminary data.</text>
</comment>
<feature type="region of interest" description="Disordered" evidence="1">
    <location>
        <begin position="78"/>
        <end position="119"/>
    </location>
</feature>
<dbReference type="RefSeq" id="WP_345008548.1">
    <property type="nucleotide sequence ID" value="NZ_BAAAZY010000003.1"/>
</dbReference>